<organism evidence="3 4">
    <name type="scientific">Pseudomonas mandelii JR-1</name>
    <dbReference type="NCBI Taxonomy" id="1147786"/>
    <lineage>
        <taxon>Bacteria</taxon>
        <taxon>Pseudomonadati</taxon>
        <taxon>Pseudomonadota</taxon>
        <taxon>Gammaproteobacteria</taxon>
        <taxon>Pseudomonadales</taxon>
        <taxon>Pseudomonadaceae</taxon>
        <taxon>Pseudomonas</taxon>
    </lineage>
</organism>
<evidence type="ECO:0000259" key="2">
    <source>
        <dbReference type="Pfam" id="PF02517"/>
    </source>
</evidence>
<dbReference type="GO" id="GO:0080120">
    <property type="term" value="P:CAAX-box protein maturation"/>
    <property type="evidence" value="ECO:0007669"/>
    <property type="project" value="UniProtKB-ARBA"/>
</dbReference>
<keyword evidence="1" id="KW-0472">Membrane</keyword>
<feature type="transmembrane region" description="Helical" evidence="1">
    <location>
        <begin position="128"/>
        <end position="152"/>
    </location>
</feature>
<dbReference type="GeneID" id="46431396"/>
<name>A0A024EIV2_9PSED</name>
<dbReference type="AlphaFoldDB" id="A0A024EIV2"/>
<protein>
    <recommendedName>
        <fullName evidence="2">CAAX prenyl protease 2/Lysostaphin resistance protein A-like domain-containing protein</fullName>
    </recommendedName>
</protein>
<feature type="transmembrane region" description="Helical" evidence="1">
    <location>
        <begin position="50"/>
        <end position="71"/>
    </location>
</feature>
<dbReference type="GO" id="GO:0004175">
    <property type="term" value="F:endopeptidase activity"/>
    <property type="evidence" value="ECO:0007669"/>
    <property type="project" value="UniProtKB-ARBA"/>
</dbReference>
<dbReference type="Proteomes" id="UP000026913">
    <property type="component" value="Chromosome"/>
</dbReference>
<dbReference type="InterPro" id="IPR003675">
    <property type="entry name" value="Rce1/LyrA-like_dom"/>
</dbReference>
<keyword evidence="1" id="KW-0812">Transmembrane</keyword>
<proteinExistence type="predicted"/>
<dbReference type="RefSeq" id="WP_010456396.1">
    <property type="nucleotide sequence ID" value="NZ_CP005960.1"/>
</dbReference>
<feature type="domain" description="CAAX prenyl protease 2/Lysostaphin resistance protein A-like" evidence="2">
    <location>
        <begin position="160"/>
        <end position="251"/>
    </location>
</feature>
<evidence type="ECO:0000256" key="1">
    <source>
        <dbReference type="SAM" id="Phobius"/>
    </source>
</evidence>
<feature type="transmembrane region" description="Helical" evidence="1">
    <location>
        <begin position="198"/>
        <end position="219"/>
    </location>
</feature>
<feature type="transmembrane region" description="Helical" evidence="1">
    <location>
        <begin position="231"/>
        <end position="258"/>
    </location>
</feature>
<accession>A0A024EIV2</accession>
<gene>
    <name evidence="3" type="ORF">OU5_5457</name>
</gene>
<evidence type="ECO:0000313" key="4">
    <source>
        <dbReference type="Proteomes" id="UP000026913"/>
    </source>
</evidence>
<keyword evidence="1" id="KW-1133">Transmembrane helix</keyword>
<dbReference type="Pfam" id="PF02517">
    <property type="entry name" value="Rce1-like"/>
    <property type="match status" value="1"/>
</dbReference>
<feature type="transmembrane region" description="Helical" evidence="1">
    <location>
        <begin position="25"/>
        <end position="43"/>
    </location>
</feature>
<dbReference type="EMBL" id="CP005960">
    <property type="protein sequence ID" value="AHZ72536.1"/>
    <property type="molecule type" value="Genomic_DNA"/>
</dbReference>
<feature type="transmembrane region" description="Helical" evidence="1">
    <location>
        <begin position="158"/>
        <end position="177"/>
    </location>
</feature>
<reference evidence="3 4" key="1">
    <citation type="journal article" date="2012" name="J. Bacteriol.">
        <title>Genome sequence of cold-adapted Pseudomonas mandelii strain JR-1.</title>
        <authorList>
            <person name="Jang S.H."/>
            <person name="Kim J."/>
            <person name="Kim J."/>
            <person name="Hong S."/>
            <person name="Lee C."/>
        </authorList>
    </citation>
    <scope>NUCLEOTIDE SEQUENCE [LARGE SCALE GENOMIC DNA]</scope>
    <source>
        <strain evidence="3 4">JR-1</strain>
    </source>
</reference>
<evidence type="ECO:0000313" key="3">
    <source>
        <dbReference type="EMBL" id="AHZ72536.1"/>
    </source>
</evidence>
<dbReference type="HOGENOM" id="CLU_055401_0_0_6"/>
<dbReference type="KEGG" id="pman:OU5_5457"/>
<sequence length="263" mass="28453">MLALPWTYLALLSLGYTLALTYGHLGWLAGISVALLLVAGFAVRQQKIPIARFLGHGVFIILAVALAMHWLPGFYNGRGIDPHRITDDAAPFTMYLNQDKPLIGFWLLLVCPWIVGRRSLRLSVYATALALPLSAILALGGALLLGMISWAPKWPDQAGLWVLNNLLLVTLVEEALFRGYVQGGLSRHFKHLPYGENLALLLASLLFGVAHAGAGWQWVLLAGLAGVGYGLAYRFGGLGAAIATHFGLNLLHFALFTYPMLAG</sequence>
<feature type="transmembrane region" description="Helical" evidence="1">
    <location>
        <begin position="101"/>
        <end position="116"/>
    </location>
</feature>
<dbReference type="OrthoDB" id="5322702at2"/>